<keyword evidence="6" id="KW-0418">Kinase</keyword>
<protein>
    <recommendedName>
        <fullName evidence="3">histidine kinase</fullName>
        <ecNumber evidence="3">2.7.13.3</ecNumber>
    </recommendedName>
</protein>
<dbReference type="CDD" id="cd00075">
    <property type="entry name" value="HATPase"/>
    <property type="match status" value="1"/>
</dbReference>
<comment type="catalytic activity">
    <reaction evidence="1">
        <text>ATP + protein L-histidine = ADP + protein N-phospho-L-histidine.</text>
        <dbReference type="EC" id="2.7.13.3"/>
    </reaction>
</comment>
<sequence>MEAVNRFFRKYLLTSAATLILFFVLNIVLIFSVLIWAWQSSSKPDIHLRQISESITVNENGTLIVDAAIADTLNSQNAWAMILNDDGQVLWQECMPDSLPREYSATDIAKFSRWYLQDYPVYVLEHPAGLLVVGCEPDSLVKYNFTLDINYILTIVLGIGIVILANILLVIFLFWRNTRKVEKAVVPILDGIETISQGKPINLPEKGELAEINVKLNRTGKYIIQKDLARADWISGISHDVRTPLSIMLGYAGEMEDNTLLPPEIRTQAGIIRKQGEKLRHLIADLNLTSKLEYAMQPLNIEKVYPLELAREIISGYLNNGLDERYSFDLQAGSEVNTMYIHGDLALLSRMIDNLIKNCIIHNPNGCDITVGVKKDENFCVVSVIDDGIGVPEEKLKDFNNGSFSESVSKSDNEVAHGMGLRLVYQIAKAHNGTVLFENVLPHGLSAVIHIPIG</sequence>
<evidence type="ECO:0000256" key="6">
    <source>
        <dbReference type="ARBA" id="ARBA00022777"/>
    </source>
</evidence>
<dbReference type="Pfam" id="PF02518">
    <property type="entry name" value="HATPase_c"/>
    <property type="match status" value="1"/>
</dbReference>
<reference evidence="10 11" key="1">
    <citation type="submission" date="2015-10" db="EMBL/GenBank/DDBJ databases">
        <title>A novel member of the family Ruminococcaceae isolated from human faeces.</title>
        <authorList>
            <person name="Shkoporov A.N."/>
            <person name="Chaplin A.V."/>
            <person name="Motuzova O.V."/>
            <person name="Kafarskaia L.I."/>
            <person name="Efimov B.A."/>
        </authorList>
    </citation>
    <scope>NUCLEOTIDE SEQUENCE [LARGE SCALE GENOMIC DNA]</scope>
    <source>
        <strain evidence="10 11">668</strain>
    </source>
</reference>
<dbReference type="SUPFAM" id="SSF55874">
    <property type="entry name" value="ATPase domain of HSP90 chaperone/DNA topoisomerase II/histidine kinase"/>
    <property type="match status" value="1"/>
</dbReference>
<dbReference type="InterPro" id="IPR050351">
    <property type="entry name" value="BphY/WalK/GraS-like"/>
</dbReference>
<feature type="transmembrane region" description="Helical" evidence="8">
    <location>
        <begin position="12"/>
        <end position="38"/>
    </location>
</feature>
<dbReference type="SMART" id="SM00388">
    <property type="entry name" value="HisKA"/>
    <property type="match status" value="1"/>
</dbReference>
<evidence type="ECO:0000256" key="4">
    <source>
        <dbReference type="ARBA" id="ARBA00022553"/>
    </source>
</evidence>
<dbReference type="GO" id="GO:0016036">
    <property type="term" value="P:cellular response to phosphate starvation"/>
    <property type="evidence" value="ECO:0007669"/>
    <property type="project" value="TreeGrafter"/>
</dbReference>
<evidence type="ECO:0000259" key="9">
    <source>
        <dbReference type="PROSITE" id="PS50109"/>
    </source>
</evidence>
<feature type="transmembrane region" description="Helical" evidence="8">
    <location>
        <begin position="149"/>
        <end position="175"/>
    </location>
</feature>
<dbReference type="InterPro" id="IPR036890">
    <property type="entry name" value="HATPase_C_sf"/>
</dbReference>
<keyword evidence="8" id="KW-0472">Membrane</keyword>
<name>A0A0W7TS99_9FIRM</name>
<comment type="subcellular location">
    <subcellularLocation>
        <location evidence="2">Membrane</location>
    </subcellularLocation>
</comment>
<dbReference type="CDD" id="cd00082">
    <property type="entry name" value="HisKA"/>
    <property type="match status" value="1"/>
</dbReference>
<gene>
    <name evidence="10" type="ORF">ASJ35_06695</name>
</gene>
<keyword evidence="8" id="KW-1133">Transmembrane helix</keyword>
<dbReference type="Gene3D" id="1.10.287.130">
    <property type="match status" value="1"/>
</dbReference>
<dbReference type="AlphaFoldDB" id="A0A0W7TS99"/>
<dbReference type="SUPFAM" id="SSF47384">
    <property type="entry name" value="Homodimeric domain of signal transducing histidine kinase"/>
    <property type="match status" value="1"/>
</dbReference>
<evidence type="ECO:0000256" key="7">
    <source>
        <dbReference type="ARBA" id="ARBA00023012"/>
    </source>
</evidence>
<evidence type="ECO:0000256" key="3">
    <source>
        <dbReference type="ARBA" id="ARBA00012438"/>
    </source>
</evidence>
<evidence type="ECO:0000256" key="1">
    <source>
        <dbReference type="ARBA" id="ARBA00000085"/>
    </source>
</evidence>
<dbReference type="InterPro" id="IPR003661">
    <property type="entry name" value="HisK_dim/P_dom"/>
</dbReference>
<evidence type="ECO:0000256" key="8">
    <source>
        <dbReference type="SAM" id="Phobius"/>
    </source>
</evidence>
<dbReference type="Proteomes" id="UP000053433">
    <property type="component" value="Unassembled WGS sequence"/>
</dbReference>
<dbReference type="EC" id="2.7.13.3" evidence="3"/>
<dbReference type="GO" id="GO:0005886">
    <property type="term" value="C:plasma membrane"/>
    <property type="evidence" value="ECO:0007669"/>
    <property type="project" value="TreeGrafter"/>
</dbReference>
<dbReference type="PANTHER" id="PTHR45453">
    <property type="entry name" value="PHOSPHATE REGULON SENSOR PROTEIN PHOR"/>
    <property type="match status" value="1"/>
</dbReference>
<evidence type="ECO:0000256" key="5">
    <source>
        <dbReference type="ARBA" id="ARBA00022679"/>
    </source>
</evidence>
<accession>A0A0W7TS99</accession>
<dbReference type="SMART" id="SM00387">
    <property type="entry name" value="HATPase_c"/>
    <property type="match status" value="1"/>
</dbReference>
<dbReference type="EMBL" id="LMUA01000007">
    <property type="protein sequence ID" value="KUE76695.1"/>
    <property type="molecule type" value="Genomic_DNA"/>
</dbReference>
<dbReference type="GO" id="GO:0000155">
    <property type="term" value="F:phosphorelay sensor kinase activity"/>
    <property type="evidence" value="ECO:0007669"/>
    <property type="project" value="InterPro"/>
</dbReference>
<keyword evidence="4" id="KW-0597">Phosphoprotein</keyword>
<evidence type="ECO:0000256" key="2">
    <source>
        <dbReference type="ARBA" id="ARBA00004370"/>
    </source>
</evidence>
<dbReference type="GO" id="GO:0004721">
    <property type="term" value="F:phosphoprotein phosphatase activity"/>
    <property type="evidence" value="ECO:0007669"/>
    <property type="project" value="TreeGrafter"/>
</dbReference>
<dbReference type="Pfam" id="PF00512">
    <property type="entry name" value="HisKA"/>
    <property type="match status" value="1"/>
</dbReference>
<keyword evidence="7" id="KW-0902">Two-component regulatory system</keyword>
<dbReference type="Gene3D" id="3.30.565.10">
    <property type="entry name" value="Histidine kinase-like ATPase, C-terminal domain"/>
    <property type="match status" value="1"/>
</dbReference>
<keyword evidence="5" id="KW-0808">Transferase</keyword>
<dbReference type="PANTHER" id="PTHR45453:SF1">
    <property type="entry name" value="PHOSPHATE REGULON SENSOR PROTEIN PHOR"/>
    <property type="match status" value="1"/>
</dbReference>
<proteinExistence type="predicted"/>
<organism evidence="10 11">
    <name type="scientific">Ruthenibacterium lactatiformans</name>
    <dbReference type="NCBI Taxonomy" id="1550024"/>
    <lineage>
        <taxon>Bacteria</taxon>
        <taxon>Bacillati</taxon>
        <taxon>Bacillota</taxon>
        <taxon>Clostridia</taxon>
        <taxon>Eubacteriales</taxon>
        <taxon>Oscillospiraceae</taxon>
        <taxon>Ruthenibacterium</taxon>
    </lineage>
</organism>
<keyword evidence="8" id="KW-0812">Transmembrane</keyword>
<feature type="domain" description="Histidine kinase" evidence="9">
    <location>
        <begin position="236"/>
        <end position="454"/>
    </location>
</feature>
<comment type="caution">
    <text evidence="10">The sequence shown here is derived from an EMBL/GenBank/DDBJ whole genome shotgun (WGS) entry which is preliminary data.</text>
</comment>
<evidence type="ECO:0000313" key="11">
    <source>
        <dbReference type="Proteomes" id="UP000053433"/>
    </source>
</evidence>
<dbReference type="InterPro" id="IPR005467">
    <property type="entry name" value="His_kinase_dom"/>
</dbReference>
<evidence type="ECO:0000313" key="10">
    <source>
        <dbReference type="EMBL" id="KUE76695.1"/>
    </source>
</evidence>
<dbReference type="PROSITE" id="PS50109">
    <property type="entry name" value="HIS_KIN"/>
    <property type="match status" value="1"/>
</dbReference>
<dbReference type="InterPro" id="IPR003594">
    <property type="entry name" value="HATPase_dom"/>
</dbReference>
<dbReference type="InterPro" id="IPR036097">
    <property type="entry name" value="HisK_dim/P_sf"/>
</dbReference>
<dbReference type="RefSeq" id="WP_058723041.1">
    <property type="nucleotide sequence ID" value="NZ_LMUA01000007.1"/>
</dbReference>